<feature type="compositionally biased region" description="Basic and acidic residues" evidence="1">
    <location>
        <begin position="66"/>
        <end position="84"/>
    </location>
</feature>
<evidence type="ECO:0000313" key="2">
    <source>
        <dbReference type="EMBL" id="KAF2561963.1"/>
    </source>
</evidence>
<reference evidence="3" key="1">
    <citation type="submission" date="2019-12" db="EMBL/GenBank/DDBJ databases">
        <title>Genome sequencing and annotation of Brassica cretica.</title>
        <authorList>
            <person name="Studholme D.J."/>
            <person name="Sarris P.F."/>
        </authorList>
    </citation>
    <scope>NUCLEOTIDE SEQUENCE</scope>
    <source>
        <strain evidence="3">PFS-001/15</strain>
        <strain evidence="2">PFS-102/07</strain>
        <tissue evidence="3">Leaf</tissue>
    </source>
</reference>
<evidence type="ECO:0000313" key="4">
    <source>
        <dbReference type="Proteomes" id="UP000712281"/>
    </source>
</evidence>
<sequence>MSDTRNHGEEISADTYATLMRHQFNLESLGDRLQKIENTTATMKEKWRREDEAMRDFTAPMVTPIDTKRGIDPSRLGEGHEVQSRARGVGPTRRTGELDGAFGPTRSFGEFDGVIDPTHPFSELDDVIGSTRLFGELDGSLVPTRRMDELEGAFDPTRRTSELDCSSDSVIHFSQVFCFENFCPECVEKAFV</sequence>
<dbReference type="EMBL" id="QGKY02001250">
    <property type="protein sequence ID" value="KAF2561963.1"/>
    <property type="molecule type" value="Genomic_DNA"/>
</dbReference>
<feature type="region of interest" description="Disordered" evidence="1">
    <location>
        <begin position="64"/>
        <end position="102"/>
    </location>
</feature>
<proteinExistence type="predicted"/>
<evidence type="ECO:0000313" key="3">
    <source>
        <dbReference type="EMBL" id="KAF2597413.1"/>
    </source>
</evidence>
<name>A0A8S9KVV2_BRACR</name>
<organism evidence="3 4">
    <name type="scientific">Brassica cretica</name>
    <name type="common">Mustard</name>
    <dbReference type="NCBI Taxonomy" id="69181"/>
    <lineage>
        <taxon>Eukaryota</taxon>
        <taxon>Viridiplantae</taxon>
        <taxon>Streptophyta</taxon>
        <taxon>Embryophyta</taxon>
        <taxon>Tracheophyta</taxon>
        <taxon>Spermatophyta</taxon>
        <taxon>Magnoliopsida</taxon>
        <taxon>eudicotyledons</taxon>
        <taxon>Gunneridae</taxon>
        <taxon>Pentapetalae</taxon>
        <taxon>rosids</taxon>
        <taxon>malvids</taxon>
        <taxon>Brassicales</taxon>
        <taxon>Brassicaceae</taxon>
        <taxon>Brassiceae</taxon>
        <taxon>Brassica</taxon>
    </lineage>
</organism>
<evidence type="ECO:0000256" key="1">
    <source>
        <dbReference type="SAM" id="MobiDB-lite"/>
    </source>
</evidence>
<comment type="caution">
    <text evidence="3">The sequence shown here is derived from an EMBL/GenBank/DDBJ whole genome shotgun (WGS) entry which is preliminary data.</text>
</comment>
<protein>
    <submittedName>
        <fullName evidence="3">Uncharacterized protein</fullName>
    </submittedName>
</protein>
<dbReference type="AlphaFoldDB" id="A0A8S9KVV2"/>
<gene>
    <name evidence="3" type="ORF">F2Q68_00009917</name>
    <name evidence="2" type="ORF">F2Q70_00016957</name>
</gene>
<accession>A0A8S9KVV2</accession>
<dbReference type="EMBL" id="QGKW02000717">
    <property type="protein sequence ID" value="KAF2597413.1"/>
    <property type="molecule type" value="Genomic_DNA"/>
</dbReference>
<dbReference type="Proteomes" id="UP000712281">
    <property type="component" value="Unassembled WGS sequence"/>
</dbReference>